<evidence type="ECO:0000313" key="1">
    <source>
        <dbReference type="EMBL" id="PAP77633.1"/>
    </source>
</evidence>
<evidence type="ECO:0008006" key="3">
    <source>
        <dbReference type="Google" id="ProtNLM"/>
    </source>
</evidence>
<reference evidence="1 2" key="1">
    <citation type="submission" date="2016-11" db="EMBL/GenBank/DDBJ databases">
        <title>Study of marine rhodopsin-containing bacteria.</title>
        <authorList>
            <person name="Yoshizawa S."/>
            <person name="Kumagai Y."/>
            <person name="Kogure K."/>
        </authorList>
    </citation>
    <scope>NUCLEOTIDE SEQUENCE [LARGE SCALE GENOMIC DNA]</scope>
    <source>
        <strain evidence="1 2">SAORIC-28</strain>
    </source>
</reference>
<organism evidence="1 2">
    <name type="scientific">Rubrivirga marina</name>
    <dbReference type="NCBI Taxonomy" id="1196024"/>
    <lineage>
        <taxon>Bacteria</taxon>
        <taxon>Pseudomonadati</taxon>
        <taxon>Rhodothermota</taxon>
        <taxon>Rhodothermia</taxon>
        <taxon>Rhodothermales</taxon>
        <taxon>Rubricoccaceae</taxon>
        <taxon>Rubrivirga</taxon>
    </lineage>
</organism>
<name>A0A271J2G1_9BACT</name>
<gene>
    <name evidence="1" type="ORF">BSZ37_14880</name>
</gene>
<dbReference type="PROSITE" id="PS51257">
    <property type="entry name" value="PROKAR_LIPOPROTEIN"/>
    <property type="match status" value="1"/>
</dbReference>
<sequence>MRQLLTLPFLLIVGCGGMSEAERRAACSDVYDSGGDFYSVVETDGWTVGDLPLWSTPEQLRAQFGAPDTSYQELVWTDVFGVMVFAVEADTLGFTTVRDSLAYPGWYPLRLGPLAAGPQVFEAGDPASKVERAFPESWRCRNWPLAANLSYLPYDTEVFVDDTTGGGRIAFWLRNDSLLAVGVDSHFDSMNDRVRSRPSD</sequence>
<proteinExistence type="predicted"/>
<comment type="caution">
    <text evidence="1">The sequence shown here is derived from an EMBL/GenBank/DDBJ whole genome shotgun (WGS) entry which is preliminary data.</text>
</comment>
<protein>
    <recommendedName>
        <fullName evidence="3">Lipoprotein</fullName>
    </recommendedName>
</protein>
<evidence type="ECO:0000313" key="2">
    <source>
        <dbReference type="Proteomes" id="UP000216339"/>
    </source>
</evidence>
<dbReference type="Proteomes" id="UP000216339">
    <property type="component" value="Unassembled WGS sequence"/>
</dbReference>
<keyword evidence="2" id="KW-1185">Reference proteome</keyword>
<accession>A0A271J2G1</accession>
<dbReference type="AlphaFoldDB" id="A0A271J2G1"/>
<dbReference type="RefSeq" id="WP_095511302.1">
    <property type="nucleotide sequence ID" value="NZ_MQWD01000001.1"/>
</dbReference>
<dbReference type="EMBL" id="MQWD01000001">
    <property type="protein sequence ID" value="PAP77633.1"/>
    <property type="molecule type" value="Genomic_DNA"/>
</dbReference>